<dbReference type="InterPro" id="IPR029044">
    <property type="entry name" value="Nucleotide-diphossugar_trans"/>
</dbReference>
<accession>A0ABW4UYM4</accession>
<dbReference type="Gene3D" id="3.90.550.10">
    <property type="entry name" value="Spore Coat Polysaccharide Biosynthesis Protein SpsA, Chain A"/>
    <property type="match status" value="1"/>
</dbReference>
<dbReference type="GO" id="GO:0016779">
    <property type="term" value="F:nucleotidyltransferase activity"/>
    <property type="evidence" value="ECO:0007669"/>
    <property type="project" value="UniProtKB-KW"/>
</dbReference>
<dbReference type="PANTHER" id="PTHR42866:SF1">
    <property type="entry name" value="SPORE COAT POLYSACCHARIDE BIOSYNTHESIS PROTEIN SPSF"/>
    <property type="match status" value="1"/>
</dbReference>
<dbReference type="InterPro" id="IPR003329">
    <property type="entry name" value="Cytidylyl_trans"/>
</dbReference>
<gene>
    <name evidence="1" type="ORF">ACFSGI_21930</name>
</gene>
<organism evidence="1 2">
    <name type="scientific">Paenibacillus nicotianae</name>
    <dbReference type="NCBI Taxonomy" id="1526551"/>
    <lineage>
        <taxon>Bacteria</taxon>
        <taxon>Bacillati</taxon>
        <taxon>Bacillota</taxon>
        <taxon>Bacilli</taxon>
        <taxon>Bacillales</taxon>
        <taxon>Paenibacillaceae</taxon>
        <taxon>Paenibacillus</taxon>
    </lineage>
</organism>
<dbReference type="RefSeq" id="WP_204827174.1">
    <property type="nucleotide sequence ID" value="NZ_JBHUGF010000011.1"/>
</dbReference>
<keyword evidence="1" id="KW-0808">Transferase</keyword>
<evidence type="ECO:0000313" key="2">
    <source>
        <dbReference type="Proteomes" id="UP001597403"/>
    </source>
</evidence>
<proteinExistence type="predicted"/>
<name>A0ABW4UYM4_9BACL</name>
<dbReference type="SUPFAM" id="SSF53448">
    <property type="entry name" value="Nucleotide-diphospho-sugar transferases"/>
    <property type="match status" value="1"/>
</dbReference>
<dbReference type="PANTHER" id="PTHR42866">
    <property type="entry name" value="3-DEOXY-MANNO-OCTULOSONATE CYTIDYLYLTRANSFERASE"/>
    <property type="match status" value="1"/>
</dbReference>
<keyword evidence="2" id="KW-1185">Reference proteome</keyword>
<dbReference type="Pfam" id="PF02348">
    <property type="entry name" value="CTP_transf_3"/>
    <property type="match status" value="1"/>
</dbReference>
<keyword evidence="1" id="KW-0548">Nucleotidyltransferase</keyword>
<protein>
    <submittedName>
        <fullName evidence="1">Cytidylyltransferase domain-containing protein</fullName>
    </submittedName>
</protein>
<dbReference type="Proteomes" id="UP001597403">
    <property type="component" value="Unassembled WGS sequence"/>
</dbReference>
<comment type="caution">
    <text evidence="1">The sequence shown here is derived from an EMBL/GenBank/DDBJ whole genome shotgun (WGS) entry which is preliminary data.</text>
</comment>
<dbReference type="CDD" id="cd02518">
    <property type="entry name" value="GT2_SpsF"/>
    <property type="match status" value="1"/>
</dbReference>
<sequence>MKNIIIIQARMGSSRLPGKILLPLGKSTVLEYVVSRCQKISDVQHVIVATSTLQQDDQIEAWCQEKHVDCYRGSETDVLSRYYECAIQYQPDYVIRVTSDCPFVDFETAALAIDAMKKEPSDILINRQQSEATRGLIVEMISFKALEKIYHISTEQRHREHVTYYAYEYAEEFKQTILDLPSFMLHPELRLTVDTEEDYNLCTTLTDHFGDRTDISSSEYIHYLLQHPEIAKLNAHIEQKPVI</sequence>
<evidence type="ECO:0000313" key="1">
    <source>
        <dbReference type="EMBL" id="MFD1992643.1"/>
    </source>
</evidence>
<reference evidence="2" key="1">
    <citation type="journal article" date="2019" name="Int. J. Syst. Evol. Microbiol.">
        <title>The Global Catalogue of Microorganisms (GCM) 10K type strain sequencing project: providing services to taxonomists for standard genome sequencing and annotation.</title>
        <authorList>
            <consortium name="The Broad Institute Genomics Platform"/>
            <consortium name="The Broad Institute Genome Sequencing Center for Infectious Disease"/>
            <person name="Wu L."/>
            <person name="Ma J."/>
        </authorList>
    </citation>
    <scope>NUCLEOTIDE SEQUENCE [LARGE SCALE GENOMIC DNA]</scope>
    <source>
        <strain evidence="2">CGMCC 1.15067</strain>
    </source>
</reference>
<dbReference type="EMBL" id="JBHUGF010000011">
    <property type="protein sequence ID" value="MFD1992643.1"/>
    <property type="molecule type" value="Genomic_DNA"/>
</dbReference>